<proteinExistence type="predicted"/>
<evidence type="ECO:0000313" key="2">
    <source>
        <dbReference type="EMBL" id="QTV05749.1"/>
    </source>
</evidence>
<organism evidence="2 3">
    <name type="scientific">Faecalibacter bovis</name>
    <dbReference type="NCBI Taxonomy" id="2898187"/>
    <lineage>
        <taxon>Bacteria</taxon>
        <taxon>Pseudomonadati</taxon>
        <taxon>Bacteroidota</taxon>
        <taxon>Flavobacteriia</taxon>
        <taxon>Flavobacteriales</taxon>
        <taxon>Weeksellaceae</taxon>
        <taxon>Faecalibacter</taxon>
    </lineage>
</organism>
<reference evidence="2 3" key="1">
    <citation type="journal article" date="2021" name="Int. J. Syst. Evol. Microbiol.">
        <title>Faecalibacter bovis sp. nov., isolated from cow faeces.</title>
        <authorList>
            <person name="Li F."/>
            <person name="Zhao W."/>
            <person name="Hong Q."/>
            <person name="Shao Q."/>
            <person name="Song J."/>
            <person name="Yang S."/>
        </authorList>
    </citation>
    <scope>NUCLEOTIDE SEQUENCE [LARGE SCALE GENOMIC DNA]</scope>
    <source>
        <strain evidence="2 3">ZY171143</strain>
    </source>
</reference>
<dbReference type="EMBL" id="CP072842">
    <property type="protein sequence ID" value="QTV05749.1"/>
    <property type="molecule type" value="Genomic_DNA"/>
</dbReference>
<dbReference type="PANTHER" id="PTHR48101">
    <property type="entry name" value="METHYLMALONYL-COA MUTASE, MITOCHONDRIAL-RELATED"/>
    <property type="match status" value="1"/>
</dbReference>
<name>A0ABX7XD44_9FLAO</name>
<dbReference type="InterPro" id="IPR006099">
    <property type="entry name" value="MeMalonylCoA_mutase_a/b_cat"/>
</dbReference>
<accession>A0ABX7XD44</accession>
<dbReference type="Gene3D" id="3.20.20.240">
    <property type="entry name" value="Methylmalonyl-CoA mutase"/>
    <property type="match status" value="2"/>
</dbReference>
<feature type="domain" description="Methylmalonyl-CoA mutase alpha/beta chain catalytic" evidence="1">
    <location>
        <begin position="158"/>
        <end position="398"/>
    </location>
</feature>
<dbReference type="InterPro" id="IPR016176">
    <property type="entry name" value="Cbl-dep_enz_cat"/>
</dbReference>
<evidence type="ECO:0000259" key="1">
    <source>
        <dbReference type="Pfam" id="PF01642"/>
    </source>
</evidence>
<gene>
    <name evidence="2" type="ORF">J9309_13440</name>
</gene>
<dbReference type="Proteomes" id="UP000672011">
    <property type="component" value="Chromosome"/>
</dbReference>
<dbReference type="PANTHER" id="PTHR48101:SF1">
    <property type="entry name" value="METHYLMALONYL-COA MUTASE, LARGE SUBUNIT"/>
    <property type="match status" value="1"/>
</dbReference>
<keyword evidence="3" id="KW-1185">Reference proteome</keyword>
<protein>
    <submittedName>
        <fullName evidence="2">Methylmalonyl-CoA mutase</fullName>
    </submittedName>
</protein>
<dbReference type="SUPFAM" id="SSF51703">
    <property type="entry name" value="Cobalamin (vitamin B12)-dependent enzymes"/>
    <property type="match status" value="1"/>
</dbReference>
<dbReference type="Pfam" id="PF01642">
    <property type="entry name" value="MM_CoA_mutase"/>
    <property type="match status" value="1"/>
</dbReference>
<dbReference type="RefSeq" id="WP_230476393.1">
    <property type="nucleotide sequence ID" value="NZ_CP072842.1"/>
</dbReference>
<reference evidence="3" key="2">
    <citation type="submission" date="2021-04" db="EMBL/GenBank/DDBJ databases">
        <title>Taxonomy of Flavobacteriaceae bacterium ZY171143.</title>
        <authorList>
            <person name="Li F."/>
        </authorList>
    </citation>
    <scope>NUCLEOTIDE SEQUENCE [LARGE SCALE GENOMIC DNA]</scope>
    <source>
        <strain evidence="3">ZY171143</strain>
    </source>
</reference>
<sequence>MSNLFDNFNAVSEKEWKNKVQVELKGLEYNETLVWGTNDQINVKPVYTKTDINYSEIQPLPRKNSDWKIISNYTENENQDFTFLYGYEIQYNQLKANKNIPNYLDLFINLDETNAIDGLDDLKNLKYLNLDIFGYYAQNGLWQTDTKEEAFELVKKAIANPHFTKAIAIQGEVYQNTGATHVQQLAITLSHAVEYLETFGSEIADKMYFRFAVGSNYFFEIAKLRAFRFLWKLILDQYNTESEAVIYTTNSTRNKSKLDLYNNVIRSTVEANAAILGGSDVINIQSYDALYETTDFGLELAAKQQLLLQKESNLDQFTDPVAGSYYIENLTNQMAENALELFKTIQNVGGFTKALENETIQDFIYSSAKKEQKEFDANEINLIGVNKYKNPEEKLEVNKKAKIVKPALFVPIVPSRLAEKIEKNS</sequence>
<evidence type="ECO:0000313" key="3">
    <source>
        <dbReference type="Proteomes" id="UP000672011"/>
    </source>
</evidence>